<sequence length="202" mass="21543">MNGMNGQPRTTVDRRSPARQGVSDKGGRRRAEIAEAAAAILREEGPAGVSHRTVARRVGCSLSLTTYYYESLDEMLAEAGRINIGLWASRAEAVAEAAESEPPPTGPDAVTALVLRACLPAGDELLGHYLQLIAAARAIPVTRAYRTGRDRLNGALVRVLRQVRSECPPELVIAVVDGAAVSALSEGRDVRDTAAQLLRHVL</sequence>
<dbReference type="AlphaFoldDB" id="A0A3N4Z5J9"/>
<dbReference type="Proteomes" id="UP000280726">
    <property type="component" value="Unassembled WGS sequence"/>
</dbReference>
<comment type="caution">
    <text evidence="3">The sequence shown here is derived from an EMBL/GenBank/DDBJ whole genome shotgun (WGS) entry which is preliminary data.</text>
</comment>
<organism evidence="3 4">
    <name type="scientific">Georgenia muralis</name>
    <dbReference type="NCBI Taxonomy" id="154117"/>
    <lineage>
        <taxon>Bacteria</taxon>
        <taxon>Bacillati</taxon>
        <taxon>Actinomycetota</taxon>
        <taxon>Actinomycetes</taxon>
        <taxon>Micrococcales</taxon>
        <taxon>Bogoriellaceae</taxon>
        <taxon>Georgenia</taxon>
    </lineage>
</organism>
<keyword evidence="4" id="KW-1185">Reference proteome</keyword>
<dbReference type="GO" id="GO:0003700">
    <property type="term" value="F:DNA-binding transcription factor activity"/>
    <property type="evidence" value="ECO:0007669"/>
    <property type="project" value="TreeGrafter"/>
</dbReference>
<name>A0A3N4Z5J9_9MICO</name>
<reference evidence="3 4" key="1">
    <citation type="submission" date="2018-11" db="EMBL/GenBank/DDBJ databases">
        <title>Sequencing the genomes of 1000 actinobacteria strains.</title>
        <authorList>
            <person name="Klenk H.-P."/>
        </authorList>
    </citation>
    <scope>NUCLEOTIDE SEQUENCE [LARGE SCALE GENOMIC DNA]</scope>
    <source>
        <strain evidence="3 4">DSM 14418</strain>
    </source>
</reference>
<dbReference type="EMBL" id="RKRA01000001">
    <property type="protein sequence ID" value="RPF27066.1"/>
    <property type="molecule type" value="Genomic_DNA"/>
</dbReference>
<keyword evidence="1" id="KW-0238">DNA-binding</keyword>
<dbReference type="InterPro" id="IPR050109">
    <property type="entry name" value="HTH-type_TetR-like_transc_reg"/>
</dbReference>
<dbReference type="GO" id="GO:0000976">
    <property type="term" value="F:transcription cis-regulatory region binding"/>
    <property type="evidence" value="ECO:0007669"/>
    <property type="project" value="TreeGrafter"/>
</dbReference>
<dbReference type="SUPFAM" id="SSF46689">
    <property type="entry name" value="Homeodomain-like"/>
    <property type="match status" value="1"/>
</dbReference>
<evidence type="ECO:0000313" key="3">
    <source>
        <dbReference type="EMBL" id="RPF27066.1"/>
    </source>
</evidence>
<evidence type="ECO:0000313" key="4">
    <source>
        <dbReference type="Proteomes" id="UP000280726"/>
    </source>
</evidence>
<evidence type="ECO:0000256" key="1">
    <source>
        <dbReference type="ARBA" id="ARBA00023125"/>
    </source>
</evidence>
<dbReference type="PANTHER" id="PTHR30055:SF226">
    <property type="entry name" value="HTH-TYPE TRANSCRIPTIONAL REGULATOR PKSA"/>
    <property type="match status" value="1"/>
</dbReference>
<gene>
    <name evidence="3" type="ORF">EDD32_1527</name>
</gene>
<feature type="region of interest" description="Disordered" evidence="2">
    <location>
        <begin position="1"/>
        <end position="28"/>
    </location>
</feature>
<protein>
    <submittedName>
        <fullName evidence="3">TetR family transcriptional regulator</fullName>
    </submittedName>
</protein>
<proteinExistence type="predicted"/>
<dbReference type="Gene3D" id="1.10.357.10">
    <property type="entry name" value="Tetracycline Repressor, domain 2"/>
    <property type="match status" value="1"/>
</dbReference>
<feature type="compositionally biased region" description="Polar residues" evidence="2">
    <location>
        <begin position="1"/>
        <end position="10"/>
    </location>
</feature>
<dbReference type="InterPro" id="IPR009057">
    <property type="entry name" value="Homeodomain-like_sf"/>
</dbReference>
<evidence type="ECO:0000256" key="2">
    <source>
        <dbReference type="SAM" id="MobiDB-lite"/>
    </source>
</evidence>
<accession>A0A3N4Z5J9</accession>
<dbReference type="PANTHER" id="PTHR30055">
    <property type="entry name" value="HTH-TYPE TRANSCRIPTIONAL REGULATOR RUTR"/>
    <property type="match status" value="1"/>
</dbReference>